<evidence type="ECO:0000256" key="3">
    <source>
        <dbReference type="PROSITE-ProRule" id="PRU00339"/>
    </source>
</evidence>
<dbReference type="Gene3D" id="1.25.40.10">
    <property type="entry name" value="Tetratricopeptide repeat domain"/>
    <property type="match status" value="2"/>
</dbReference>
<name>A0A918XX68_9PROT</name>
<dbReference type="InterPro" id="IPR019734">
    <property type="entry name" value="TPR_rpt"/>
</dbReference>
<keyword evidence="1" id="KW-0677">Repeat</keyword>
<dbReference type="PROSITE" id="PS50005">
    <property type="entry name" value="TPR"/>
    <property type="match status" value="1"/>
</dbReference>
<dbReference type="PANTHER" id="PTHR45586">
    <property type="entry name" value="TPR REPEAT-CONTAINING PROTEIN PA4667"/>
    <property type="match status" value="1"/>
</dbReference>
<dbReference type="RefSeq" id="WP_189994369.1">
    <property type="nucleotide sequence ID" value="NZ_BMZS01000012.1"/>
</dbReference>
<dbReference type="InterPro" id="IPR011990">
    <property type="entry name" value="TPR-like_helical_dom_sf"/>
</dbReference>
<dbReference type="SUPFAM" id="SSF48452">
    <property type="entry name" value="TPR-like"/>
    <property type="match status" value="2"/>
</dbReference>
<dbReference type="Pfam" id="PF13432">
    <property type="entry name" value="TPR_16"/>
    <property type="match status" value="1"/>
</dbReference>
<dbReference type="Proteomes" id="UP000630353">
    <property type="component" value="Unassembled WGS sequence"/>
</dbReference>
<dbReference type="SUPFAM" id="SSF53756">
    <property type="entry name" value="UDP-Glycosyltransferase/glycogen phosphorylase"/>
    <property type="match status" value="1"/>
</dbReference>
<evidence type="ECO:0000313" key="5">
    <source>
        <dbReference type="Proteomes" id="UP000630353"/>
    </source>
</evidence>
<keyword evidence="5" id="KW-1185">Reference proteome</keyword>
<dbReference type="Pfam" id="PF14559">
    <property type="entry name" value="TPR_19"/>
    <property type="match status" value="1"/>
</dbReference>
<reference evidence="4" key="2">
    <citation type="submission" date="2020-09" db="EMBL/GenBank/DDBJ databases">
        <authorList>
            <person name="Sun Q."/>
            <person name="Kim S."/>
        </authorList>
    </citation>
    <scope>NUCLEOTIDE SEQUENCE</scope>
    <source>
        <strain evidence="4">KCTC 42651</strain>
    </source>
</reference>
<dbReference type="EMBL" id="BMZS01000012">
    <property type="protein sequence ID" value="GHD60905.1"/>
    <property type="molecule type" value="Genomic_DNA"/>
</dbReference>
<evidence type="ECO:0000313" key="4">
    <source>
        <dbReference type="EMBL" id="GHD60905.1"/>
    </source>
</evidence>
<protein>
    <submittedName>
        <fullName evidence="4">Protein FlbA</fullName>
    </submittedName>
</protein>
<organism evidence="4 5">
    <name type="scientific">Thalassobaculum fulvum</name>
    <dbReference type="NCBI Taxonomy" id="1633335"/>
    <lineage>
        <taxon>Bacteria</taxon>
        <taxon>Pseudomonadati</taxon>
        <taxon>Pseudomonadota</taxon>
        <taxon>Alphaproteobacteria</taxon>
        <taxon>Rhodospirillales</taxon>
        <taxon>Thalassobaculaceae</taxon>
        <taxon>Thalassobaculum</taxon>
    </lineage>
</organism>
<dbReference type="InterPro" id="IPR051012">
    <property type="entry name" value="CellSynth/LPSAsmb/PSIAsmb"/>
</dbReference>
<accession>A0A918XX68</accession>
<evidence type="ECO:0000256" key="1">
    <source>
        <dbReference type="ARBA" id="ARBA00022737"/>
    </source>
</evidence>
<keyword evidence="2 3" id="KW-0802">TPR repeat</keyword>
<reference evidence="4" key="1">
    <citation type="journal article" date="2014" name="Int. J. Syst. Evol. Microbiol.">
        <title>Complete genome sequence of Corynebacterium casei LMG S-19264T (=DSM 44701T), isolated from a smear-ripened cheese.</title>
        <authorList>
            <consortium name="US DOE Joint Genome Institute (JGI-PGF)"/>
            <person name="Walter F."/>
            <person name="Albersmeier A."/>
            <person name="Kalinowski J."/>
            <person name="Ruckert C."/>
        </authorList>
    </citation>
    <scope>NUCLEOTIDE SEQUENCE</scope>
    <source>
        <strain evidence="4">KCTC 42651</strain>
    </source>
</reference>
<proteinExistence type="predicted"/>
<dbReference type="AlphaFoldDB" id="A0A918XX68"/>
<comment type="caution">
    <text evidence="4">The sequence shown here is derived from an EMBL/GenBank/DDBJ whole genome shotgun (WGS) entry which is preliminary data.</text>
</comment>
<dbReference type="SMART" id="SM00028">
    <property type="entry name" value="TPR"/>
    <property type="match status" value="5"/>
</dbReference>
<dbReference type="PANTHER" id="PTHR45586:SF1">
    <property type="entry name" value="LIPOPOLYSACCHARIDE ASSEMBLY PROTEIN B"/>
    <property type="match status" value="1"/>
</dbReference>
<sequence length="641" mass="69357">MTAPTGLNLRIQNALALHRAGRLQEARAAYEGVLAQAPGNVDALHLLGTLMTQLGHPAEAVPLLERAVKRMPKSAPCLSHFADALAAVGRGREAEAAWRKALKLAPRDAEASFNLAGHLAQAGRWRDAEPFARRAAELLPNSLPARYRFALTLEGQGRSADALAQFRAVVRLAPNMRDMHRRVVANAAAAGDMATAWRAAQRCMVLQPEAADGFVAIEAVVLPEIGQDAKGRWMRRAVTAAPGAGFLRAVCAGYRYEAKDYAGALEETRRAILANPETALGYATRARAANILPSYDLAGQATRWGLRLAPGDPELLFQHSQVEKAIGDLALGWALDEHRVRSPRFHLTLALPARWGGPGTPVGRLLVATEQGVGDELLFLSCLPDLLADVPDPVVELDARLHPLFRRSFPGITLVPRQATRLEAGRAVFDYTRVAREHSITHYIHAGSLLGLYRAERARPATRRGYLEADPEAVAAWRERLAGLGPEPKVGVSWRSIAVASATRFSAYAPLDDWAPILRLPGIRFVCLQYDECRAEVEAFRERTGLDLWIPEGLDQMDDLDGTAALMSALDAVVSAPTTVCWLAAAVGAETFRIAQGKFSIAADRDHFFPNMHPLAPAGRPLDLKAAIARAAEVLPSAVLG</sequence>
<evidence type="ECO:0000256" key="2">
    <source>
        <dbReference type="ARBA" id="ARBA00022803"/>
    </source>
</evidence>
<feature type="repeat" description="TPR" evidence="3">
    <location>
        <begin position="41"/>
        <end position="74"/>
    </location>
</feature>
<gene>
    <name evidence="4" type="primary">flbA</name>
    <name evidence="4" type="ORF">GCM10017083_47530</name>
</gene>